<dbReference type="GO" id="GO:0019277">
    <property type="term" value="P:UDP-N-acetylgalactosamine biosynthetic process"/>
    <property type="evidence" value="ECO:0007669"/>
    <property type="project" value="InterPro"/>
</dbReference>
<keyword evidence="16" id="KW-1185">Reference proteome</keyword>
<comment type="pathway">
    <text evidence="2 13">Cell wall biogenesis; peptidoglycan biosynthesis.</text>
</comment>
<keyword evidence="3 13" id="KW-0963">Cytoplasm</keyword>
<keyword evidence="8 13" id="KW-0131">Cell cycle</keyword>
<dbReference type="EMBL" id="JAAKZG010000002">
    <property type="protein sequence ID" value="NGN40261.1"/>
    <property type="molecule type" value="Genomic_DNA"/>
</dbReference>
<accession>A0A7C9R4Y8</accession>
<feature type="binding site" evidence="13">
    <location>
        <begin position="22"/>
        <end position="23"/>
    </location>
    <ligand>
        <name>phosphoenolpyruvate</name>
        <dbReference type="ChEBI" id="CHEBI:58702"/>
    </ligand>
</feature>
<comment type="caution">
    <text evidence="15">The sequence shown here is derived from an EMBL/GenBank/DDBJ whole genome shotgun (WGS) entry which is preliminary data.</text>
</comment>
<keyword evidence="6 13" id="KW-0133">Cell shape</keyword>
<dbReference type="InterPro" id="IPR013792">
    <property type="entry name" value="RNA3'P_cycl/enolpyr_Trfase_a/b"/>
</dbReference>
<keyword evidence="4 13" id="KW-0132">Cell division</keyword>
<dbReference type="InterPro" id="IPR005750">
    <property type="entry name" value="UDP_GlcNAc_COvinyl_MurA"/>
</dbReference>
<comment type="function">
    <text evidence="13">Cell wall formation. Adds enolpyruvyl to UDP-N-acetylglucosamine.</text>
</comment>
<dbReference type="InterPro" id="IPR036968">
    <property type="entry name" value="Enolpyruvate_Tfrase_sf"/>
</dbReference>
<dbReference type="InterPro" id="IPR001986">
    <property type="entry name" value="Enolpyruvate_Tfrase_dom"/>
</dbReference>
<reference evidence="15 16" key="1">
    <citation type="submission" date="2020-02" db="EMBL/GenBank/DDBJ databases">
        <title>Genome sequence of the type strain CGMCC 1.15528 of Mesorhizobium zhangyense.</title>
        <authorList>
            <person name="Gao J."/>
            <person name="Sun J."/>
        </authorList>
    </citation>
    <scope>NUCLEOTIDE SEQUENCE [LARGE SCALE GENOMIC DNA]</scope>
    <source>
        <strain evidence="15 16">CGMCC 1.15528</strain>
    </source>
</reference>
<comment type="similarity">
    <text evidence="11 13">Belongs to the EPSP synthase family. MurA subfamily.</text>
</comment>
<evidence type="ECO:0000256" key="8">
    <source>
        <dbReference type="ARBA" id="ARBA00023306"/>
    </source>
</evidence>
<evidence type="ECO:0000256" key="1">
    <source>
        <dbReference type="ARBA" id="ARBA00004496"/>
    </source>
</evidence>
<dbReference type="GO" id="GO:0009252">
    <property type="term" value="P:peptidoglycan biosynthetic process"/>
    <property type="evidence" value="ECO:0007669"/>
    <property type="project" value="UniProtKB-UniRule"/>
</dbReference>
<evidence type="ECO:0000256" key="11">
    <source>
        <dbReference type="ARBA" id="ARBA00038367"/>
    </source>
</evidence>
<keyword evidence="7 13" id="KW-0573">Peptidoglycan synthesis</keyword>
<name>A0A7C9R4Y8_9HYPH</name>
<dbReference type="GO" id="GO:0051301">
    <property type="term" value="P:cell division"/>
    <property type="evidence" value="ECO:0007669"/>
    <property type="project" value="UniProtKB-KW"/>
</dbReference>
<dbReference type="PANTHER" id="PTHR43783">
    <property type="entry name" value="UDP-N-ACETYLGLUCOSAMINE 1-CARBOXYVINYLTRANSFERASE"/>
    <property type="match status" value="1"/>
</dbReference>
<comment type="catalytic activity">
    <reaction evidence="12 13">
        <text>phosphoenolpyruvate + UDP-N-acetyl-alpha-D-glucosamine = UDP-N-acetyl-3-O-(1-carboxyvinyl)-alpha-D-glucosamine + phosphate</text>
        <dbReference type="Rhea" id="RHEA:18681"/>
        <dbReference type="ChEBI" id="CHEBI:43474"/>
        <dbReference type="ChEBI" id="CHEBI:57705"/>
        <dbReference type="ChEBI" id="CHEBI:58702"/>
        <dbReference type="ChEBI" id="CHEBI:68483"/>
        <dbReference type="EC" id="2.5.1.7"/>
    </reaction>
</comment>
<evidence type="ECO:0000256" key="4">
    <source>
        <dbReference type="ARBA" id="ARBA00022618"/>
    </source>
</evidence>
<feature type="binding site" evidence="13">
    <location>
        <begin position="131"/>
        <end position="135"/>
    </location>
    <ligand>
        <name>UDP-N-acetyl-alpha-D-glucosamine</name>
        <dbReference type="ChEBI" id="CHEBI:57705"/>
    </ligand>
</feature>
<feature type="active site" description="Proton donor" evidence="13">
    <location>
        <position position="126"/>
    </location>
</feature>
<keyword evidence="9 13" id="KW-0961">Cell wall biogenesis/degradation</keyword>
<dbReference type="PANTHER" id="PTHR43783:SF1">
    <property type="entry name" value="UDP-N-ACETYLGLUCOSAMINE 1-CARBOXYVINYLTRANSFERASE"/>
    <property type="match status" value="1"/>
</dbReference>
<protein>
    <recommendedName>
        <fullName evidence="13">UDP-N-acetylglucosamine 1-carboxyvinyltransferase</fullName>
        <ecNumber evidence="13">2.5.1.7</ecNumber>
    </recommendedName>
    <alternativeName>
        <fullName evidence="13">Enoylpyruvate transferase</fullName>
    </alternativeName>
    <alternativeName>
        <fullName evidence="13">UDP-N-acetylglucosamine enolpyruvyl transferase</fullName>
        <shortName evidence="13">EPT</shortName>
    </alternativeName>
</protein>
<evidence type="ECO:0000256" key="6">
    <source>
        <dbReference type="ARBA" id="ARBA00022960"/>
    </source>
</evidence>
<dbReference type="HAMAP" id="MF_00111">
    <property type="entry name" value="MurA"/>
    <property type="match status" value="1"/>
</dbReference>
<dbReference type="GO" id="GO:0005737">
    <property type="term" value="C:cytoplasm"/>
    <property type="evidence" value="ECO:0007669"/>
    <property type="project" value="UniProtKB-SubCell"/>
</dbReference>
<evidence type="ECO:0000313" key="15">
    <source>
        <dbReference type="EMBL" id="NGN40261.1"/>
    </source>
</evidence>
<evidence type="ECO:0000256" key="3">
    <source>
        <dbReference type="ARBA" id="ARBA00022490"/>
    </source>
</evidence>
<evidence type="ECO:0000256" key="13">
    <source>
        <dbReference type="HAMAP-Rule" id="MF_00111"/>
    </source>
</evidence>
<feature type="binding site" evidence="13">
    <location>
        <position position="338"/>
    </location>
    <ligand>
        <name>UDP-N-acetyl-alpha-D-glucosamine</name>
        <dbReference type="ChEBI" id="CHEBI:57705"/>
    </ligand>
</feature>
<dbReference type="RefSeq" id="WP_165114745.1">
    <property type="nucleotide sequence ID" value="NZ_JAAKZG010000002.1"/>
</dbReference>
<dbReference type="AlphaFoldDB" id="A0A7C9R4Y8"/>
<comment type="subcellular location">
    <subcellularLocation>
        <location evidence="1 13">Cytoplasm</location>
    </subcellularLocation>
</comment>
<dbReference type="Pfam" id="PF00275">
    <property type="entry name" value="EPSP_synthase"/>
    <property type="match status" value="1"/>
</dbReference>
<dbReference type="UniPathway" id="UPA00219"/>
<dbReference type="GO" id="GO:0008360">
    <property type="term" value="P:regulation of cell shape"/>
    <property type="evidence" value="ECO:0007669"/>
    <property type="project" value="UniProtKB-KW"/>
</dbReference>
<dbReference type="FunFam" id="3.65.10.10:FF:000001">
    <property type="entry name" value="UDP-N-acetylglucosamine 1-carboxyvinyltransferase"/>
    <property type="match status" value="1"/>
</dbReference>
<sequence>MDRIRIVGGNHLEGRIPISGAKNAALPLMIASLLTDDTLTLENVPHLADVEQLIRILGNHGVDYSVNGRRESQHEGYSRTINFTARNIVDTTAPYELVSKMRASFWVIGPLLARMGEAKVSLPGGCAIGTRPVDLFIDGLQALGADIDVDSGYILSKAKNRLRGNRYVFPKVSVGATHVLMMAATLARGETVLENAAREPEVVNLAECLIAMGAKIDGAGTSTITIEGVDALSGARHRVIPDRIETGTYAMAVAMAGGDVLLEGARADLLQGALDVLAQTGTEIIPVNSGIRVRRNGSGISPVDVTTEPFPGFPTDLQAQFMGLMTMAKGKSRITETIFENRFMHVQELARLGAHITLAGQTAIVEGVSKLKGAPVMATDLRASVSLVIAGLAAEGETVVNRVYHLDRGFERLEEKLSGCGATIERLSS</sequence>
<evidence type="ECO:0000256" key="9">
    <source>
        <dbReference type="ARBA" id="ARBA00023316"/>
    </source>
</evidence>
<feature type="modified residue" description="2-(S-cysteinyl)pyruvic acid O-phosphothioketal" evidence="13">
    <location>
        <position position="126"/>
    </location>
</feature>
<evidence type="ECO:0000256" key="7">
    <source>
        <dbReference type="ARBA" id="ARBA00022984"/>
    </source>
</evidence>
<dbReference type="NCBIfam" id="NF006873">
    <property type="entry name" value="PRK09369.1"/>
    <property type="match status" value="1"/>
</dbReference>
<dbReference type="SUPFAM" id="SSF55205">
    <property type="entry name" value="EPT/RTPC-like"/>
    <property type="match status" value="1"/>
</dbReference>
<dbReference type="NCBIfam" id="TIGR01072">
    <property type="entry name" value="murA"/>
    <property type="match status" value="1"/>
</dbReference>
<evidence type="ECO:0000313" key="16">
    <source>
        <dbReference type="Proteomes" id="UP000481252"/>
    </source>
</evidence>
<feature type="binding site" evidence="13">
    <location>
        <begin position="171"/>
        <end position="174"/>
    </location>
    <ligand>
        <name>UDP-N-acetyl-alpha-D-glucosamine</name>
        <dbReference type="ChEBI" id="CHEBI:57705"/>
    </ligand>
</feature>
<evidence type="ECO:0000256" key="2">
    <source>
        <dbReference type="ARBA" id="ARBA00004752"/>
    </source>
</evidence>
<feature type="binding site" evidence="13">
    <location>
        <position position="316"/>
    </location>
    <ligand>
        <name>UDP-N-acetyl-alpha-D-glucosamine</name>
        <dbReference type="ChEBI" id="CHEBI:57705"/>
    </ligand>
</feature>
<keyword evidence="10 13" id="KW-0670">Pyruvate</keyword>
<evidence type="ECO:0000256" key="5">
    <source>
        <dbReference type="ARBA" id="ARBA00022679"/>
    </source>
</evidence>
<feature type="binding site" evidence="13">
    <location>
        <position position="102"/>
    </location>
    <ligand>
        <name>UDP-N-acetyl-alpha-D-glucosamine</name>
        <dbReference type="ChEBI" id="CHEBI:57705"/>
    </ligand>
</feature>
<organism evidence="15 16">
    <name type="scientific">Mesorhizobium zhangyense</name>
    <dbReference type="NCBI Taxonomy" id="1776730"/>
    <lineage>
        <taxon>Bacteria</taxon>
        <taxon>Pseudomonadati</taxon>
        <taxon>Pseudomonadota</taxon>
        <taxon>Alphaproteobacteria</taxon>
        <taxon>Hyphomicrobiales</taxon>
        <taxon>Phyllobacteriaceae</taxon>
        <taxon>Mesorhizobium</taxon>
    </lineage>
</organism>
<dbReference type="EC" id="2.5.1.7" evidence="13"/>
<gene>
    <name evidence="13 15" type="primary">murA</name>
    <name evidence="15" type="ORF">G6N74_04225</name>
</gene>
<dbReference type="Proteomes" id="UP000481252">
    <property type="component" value="Unassembled WGS sequence"/>
</dbReference>
<dbReference type="CDD" id="cd01555">
    <property type="entry name" value="UdpNAET"/>
    <property type="match status" value="1"/>
</dbReference>
<keyword evidence="5 13" id="KW-0808">Transferase</keyword>
<evidence type="ECO:0000256" key="10">
    <source>
        <dbReference type="ARBA" id="ARBA00023317"/>
    </source>
</evidence>
<evidence type="ECO:0000256" key="12">
    <source>
        <dbReference type="ARBA" id="ARBA00047527"/>
    </source>
</evidence>
<dbReference type="GO" id="GO:0008760">
    <property type="term" value="F:UDP-N-acetylglucosamine 1-carboxyvinyltransferase activity"/>
    <property type="evidence" value="ECO:0007669"/>
    <property type="project" value="UniProtKB-UniRule"/>
</dbReference>
<dbReference type="Gene3D" id="3.65.10.10">
    <property type="entry name" value="Enolpyruvate transferase domain"/>
    <property type="match status" value="2"/>
</dbReference>
<feature type="domain" description="Enolpyruvate transferase" evidence="14">
    <location>
        <begin position="8"/>
        <end position="417"/>
    </location>
</feature>
<proteinExistence type="inferred from homology"/>
<dbReference type="InterPro" id="IPR050068">
    <property type="entry name" value="MurA_subfamily"/>
</dbReference>
<dbReference type="GO" id="GO:0071555">
    <property type="term" value="P:cell wall organization"/>
    <property type="evidence" value="ECO:0007669"/>
    <property type="project" value="UniProtKB-KW"/>
</dbReference>
<evidence type="ECO:0000259" key="14">
    <source>
        <dbReference type="Pfam" id="PF00275"/>
    </source>
</evidence>